<dbReference type="InterPro" id="IPR000326">
    <property type="entry name" value="PAP2/HPO"/>
</dbReference>
<evidence type="ECO:0000256" key="1">
    <source>
        <dbReference type="SAM" id="Phobius"/>
    </source>
</evidence>
<keyword evidence="1" id="KW-0812">Transmembrane</keyword>
<dbReference type="Gene3D" id="1.20.144.10">
    <property type="entry name" value="Phosphatidic acid phosphatase type 2/haloperoxidase"/>
    <property type="match status" value="1"/>
</dbReference>
<protein>
    <submittedName>
        <fullName evidence="3">PAP2 superfamily protein</fullName>
    </submittedName>
</protein>
<feature type="domain" description="Phosphatidic acid phosphatase type 2/haloperoxidase" evidence="2">
    <location>
        <begin position="122"/>
        <end position="189"/>
    </location>
</feature>
<gene>
    <name evidence="3" type="ORF">BWY43_00109</name>
</gene>
<feature type="transmembrane region" description="Helical" evidence="1">
    <location>
        <begin position="84"/>
        <end position="104"/>
    </location>
</feature>
<keyword evidence="1" id="KW-0472">Membrane</keyword>
<reference evidence="3" key="1">
    <citation type="submission" date="2017-02" db="EMBL/GenBank/DDBJ databases">
        <title>Delving into the versatile metabolic prowess of the omnipresent phylum Bacteroidetes.</title>
        <authorList>
            <person name="Nobu M.K."/>
            <person name="Mei R."/>
            <person name="Narihiro T."/>
            <person name="Kuroda K."/>
            <person name="Liu W.-T."/>
        </authorList>
    </citation>
    <scope>NUCLEOTIDE SEQUENCE</scope>
    <source>
        <strain evidence="3">ADurb.Bin280</strain>
    </source>
</reference>
<feature type="transmembrane region" description="Helical" evidence="1">
    <location>
        <begin position="124"/>
        <end position="143"/>
    </location>
</feature>
<evidence type="ECO:0000313" key="3">
    <source>
        <dbReference type="EMBL" id="OQA53182.1"/>
    </source>
</evidence>
<dbReference type="Pfam" id="PF01569">
    <property type="entry name" value="PAP2"/>
    <property type="match status" value="1"/>
</dbReference>
<organism evidence="3">
    <name type="scientific">candidate division WS2 bacterium ADurb.Bin280</name>
    <dbReference type="NCBI Taxonomy" id="1852829"/>
    <lineage>
        <taxon>Bacteria</taxon>
        <taxon>candidate division WS2</taxon>
    </lineage>
</organism>
<evidence type="ECO:0000259" key="2">
    <source>
        <dbReference type="Pfam" id="PF01569"/>
    </source>
</evidence>
<name>A0A1V5SGP0_9BACT</name>
<dbReference type="AlphaFoldDB" id="A0A1V5SGP0"/>
<comment type="caution">
    <text evidence="3">The sequence shown here is derived from an EMBL/GenBank/DDBJ whole genome shotgun (WGS) entry which is preliminary data.</text>
</comment>
<feature type="transmembrane region" description="Helical" evidence="1">
    <location>
        <begin position="155"/>
        <end position="188"/>
    </location>
</feature>
<dbReference type="InterPro" id="IPR036938">
    <property type="entry name" value="PAP2/HPO_sf"/>
</dbReference>
<accession>A0A1V5SGP0</accession>
<sequence length="200" mass="22049">MANTSRSNYIKLLPPILLIAISTYLNLFLGSLINNLYPNRQPLADFLFDSLPFVPSAQYLTDAVVLLSGAIVIYYFIKYEKRHLPYALYAFGFFYLLRALLVVLNPVSGYFGTEATFGLTSIKPYGAFPSGHVGFAVVCYLLVSSSVAKYTKGILYFLVIVEAASLLLARGHYGIDIVGGLLLGYFVVSELSKSKENLSI</sequence>
<dbReference type="Proteomes" id="UP000485367">
    <property type="component" value="Unassembled WGS sequence"/>
</dbReference>
<feature type="transmembrane region" description="Helical" evidence="1">
    <location>
        <begin position="12"/>
        <end position="37"/>
    </location>
</feature>
<keyword evidence="1" id="KW-1133">Transmembrane helix</keyword>
<feature type="transmembrane region" description="Helical" evidence="1">
    <location>
        <begin position="57"/>
        <end position="77"/>
    </location>
</feature>
<dbReference type="SUPFAM" id="SSF48317">
    <property type="entry name" value="Acid phosphatase/Vanadium-dependent haloperoxidase"/>
    <property type="match status" value="1"/>
</dbReference>
<dbReference type="EMBL" id="MWBO01000008">
    <property type="protein sequence ID" value="OQA53182.1"/>
    <property type="molecule type" value="Genomic_DNA"/>
</dbReference>
<proteinExistence type="predicted"/>